<evidence type="ECO:0000313" key="2">
    <source>
        <dbReference type="EMBL" id="RBQ19728.1"/>
    </source>
</evidence>
<dbReference type="Pfam" id="PF01047">
    <property type="entry name" value="MarR"/>
    <property type="match status" value="1"/>
</dbReference>
<dbReference type="Proteomes" id="UP000253303">
    <property type="component" value="Unassembled WGS sequence"/>
</dbReference>
<name>A0A366M0H4_9ACTN</name>
<dbReference type="GO" id="GO:0006950">
    <property type="term" value="P:response to stress"/>
    <property type="evidence" value="ECO:0007669"/>
    <property type="project" value="TreeGrafter"/>
</dbReference>
<dbReference type="EMBL" id="QMEY01000004">
    <property type="protein sequence ID" value="RBQ19728.1"/>
    <property type="molecule type" value="Genomic_DNA"/>
</dbReference>
<dbReference type="InterPro" id="IPR036388">
    <property type="entry name" value="WH-like_DNA-bd_sf"/>
</dbReference>
<comment type="caution">
    <text evidence="2">The sequence shown here is derived from an EMBL/GenBank/DDBJ whole genome shotgun (WGS) entry which is preliminary data.</text>
</comment>
<dbReference type="AlphaFoldDB" id="A0A366M0H4"/>
<dbReference type="RefSeq" id="WP_113980995.1">
    <property type="nucleotide sequence ID" value="NZ_QMEY01000004.1"/>
</dbReference>
<dbReference type="SUPFAM" id="SSF46785">
    <property type="entry name" value="Winged helix' DNA-binding domain"/>
    <property type="match status" value="1"/>
</dbReference>
<dbReference type="InterPro" id="IPR039422">
    <property type="entry name" value="MarR/SlyA-like"/>
</dbReference>
<reference evidence="2 3" key="1">
    <citation type="submission" date="2018-06" db="EMBL/GenBank/DDBJ databases">
        <title>Sphaerisporangium craniellae sp. nov., isolated from a marine sponge in the South China Sea.</title>
        <authorList>
            <person name="Li L."/>
        </authorList>
    </citation>
    <scope>NUCLEOTIDE SEQUENCE [LARGE SCALE GENOMIC DNA]</scope>
    <source>
        <strain evidence="2 3">LHW63015</strain>
    </source>
</reference>
<evidence type="ECO:0000259" key="1">
    <source>
        <dbReference type="PROSITE" id="PS50995"/>
    </source>
</evidence>
<protein>
    <submittedName>
        <fullName evidence="2">MarR family transcriptional regulator</fullName>
    </submittedName>
</protein>
<dbReference type="Gene3D" id="1.10.10.10">
    <property type="entry name" value="Winged helix-like DNA-binding domain superfamily/Winged helix DNA-binding domain"/>
    <property type="match status" value="1"/>
</dbReference>
<dbReference type="PANTHER" id="PTHR33164">
    <property type="entry name" value="TRANSCRIPTIONAL REGULATOR, MARR FAMILY"/>
    <property type="match status" value="1"/>
</dbReference>
<dbReference type="PANTHER" id="PTHR33164:SF99">
    <property type="entry name" value="MARR FAMILY REGULATORY PROTEIN"/>
    <property type="match status" value="1"/>
</dbReference>
<dbReference type="PRINTS" id="PR00598">
    <property type="entry name" value="HTHMARR"/>
</dbReference>
<dbReference type="InterPro" id="IPR036390">
    <property type="entry name" value="WH_DNA-bd_sf"/>
</dbReference>
<sequence length="151" mass="16199">MASDESPPPTLVALSAYLLSKVGKTARGRIAERLARRGLRLWDMAVLASLADFGPHAQRDLAHRLDIDTSDMAKVVDRLAGSGHVERSRSPADRRRVSVAITGAGRALLAELEAETRAVQDALLAPLAPAERDQLQALLRRVFTAAADSPS</sequence>
<organism evidence="2 3">
    <name type="scientific">Spongiactinospora rosea</name>
    <dbReference type="NCBI Taxonomy" id="2248750"/>
    <lineage>
        <taxon>Bacteria</taxon>
        <taxon>Bacillati</taxon>
        <taxon>Actinomycetota</taxon>
        <taxon>Actinomycetes</taxon>
        <taxon>Streptosporangiales</taxon>
        <taxon>Streptosporangiaceae</taxon>
        <taxon>Spongiactinospora</taxon>
    </lineage>
</organism>
<dbReference type="OrthoDB" id="3480184at2"/>
<accession>A0A366M0H4</accession>
<evidence type="ECO:0000313" key="3">
    <source>
        <dbReference type="Proteomes" id="UP000253303"/>
    </source>
</evidence>
<dbReference type="InterPro" id="IPR000835">
    <property type="entry name" value="HTH_MarR-typ"/>
</dbReference>
<dbReference type="SMART" id="SM00347">
    <property type="entry name" value="HTH_MARR"/>
    <property type="match status" value="1"/>
</dbReference>
<proteinExistence type="predicted"/>
<dbReference type="GO" id="GO:0003700">
    <property type="term" value="F:DNA-binding transcription factor activity"/>
    <property type="evidence" value="ECO:0007669"/>
    <property type="project" value="InterPro"/>
</dbReference>
<dbReference type="PROSITE" id="PS50995">
    <property type="entry name" value="HTH_MARR_2"/>
    <property type="match status" value="1"/>
</dbReference>
<feature type="domain" description="HTH marR-type" evidence="1">
    <location>
        <begin position="15"/>
        <end position="144"/>
    </location>
</feature>
<gene>
    <name evidence="2" type="ORF">DP939_13455</name>
</gene>
<keyword evidence="3" id="KW-1185">Reference proteome</keyword>